<dbReference type="RefSeq" id="WP_216839889.1">
    <property type="nucleotide sequence ID" value="NZ_JAFNJS010000011.1"/>
</dbReference>
<organism evidence="2 3">
    <name type="scientific">Falsiroseomonas tokyonensis</name>
    <dbReference type="NCBI Taxonomy" id="430521"/>
    <lineage>
        <taxon>Bacteria</taxon>
        <taxon>Pseudomonadati</taxon>
        <taxon>Pseudomonadota</taxon>
        <taxon>Alphaproteobacteria</taxon>
        <taxon>Acetobacterales</taxon>
        <taxon>Roseomonadaceae</taxon>
        <taxon>Falsiroseomonas</taxon>
    </lineage>
</organism>
<protein>
    <submittedName>
        <fullName evidence="2">MOSC domain-containing protein</fullName>
    </submittedName>
</protein>
<gene>
    <name evidence="2" type="ORF">ACFOD3_26320</name>
</gene>
<evidence type="ECO:0000313" key="3">
    <source>
        <dbReference type="Proteomes" id="UP001595420"/>
    </source>
</evidence>
<sequence>MSSVVGKVVGLARFPVKSMAGEAMPAMELQWRGLAGDREYGFVQQGHHGHFPWLTGRELSGMVRYQPRYLQPEDPRRSPVAVVAPDGAVFDLKDAALADRLSTESGKPSALLHVGRGVFDSMPVSVITTRSLALLETLHGAALDARRFRINILVESEAPDAEWAGRVLEFGDGAQLLLAEGAPRCAMVTICPETAARDPRVLRSVAQHFDNRLGMYAAPARLGMIRLGDTVRLFD</sequence>
<feature type="domain" description="MOSC" evidence="1">
    <location>
        <begin position="94"/>
        <end position="234"/>
    </location>
</feature>
<dbReference type="Pfam" id="PF03476">
    <property type="entry name" value="MOSC_N"/>
    <property type="match status" value="1"/>
</dbReference>
<evidence type="ECO:0000259" key="1">
    <source>
        <dbReference type="PROSITE" id="PS51340"/>
    </source>
</evidence>
<dbReference type="InterPro" id="IPR005302">
    <property type="entry name" value="MoCF_Sase_C"/>
</dbReference>
<evidence type="ECO:0000313" key="2">
    <source>
        <dbReference type="EMBL" id="MFC3003438.1"/>
    </source>
</evidence>
<name>A0ABV7C3Z3_9PROT</name>
<keyword evidence="3" id="KW-1185">Reference proteome</keyword>
<dbReference type="Pfam" id="PF03473">
    <property type="entry name" value="MOSC"/>
    <property type="match status" value="1"/>
</dbReference>
<comment type="caution">
    <text evidence="2">The sequence shown here is derived from an EMBL/GenBank/DDBJ whole genome shotgun (WGS) entry which is preliminary data.</text>
</comment>
<dbReference type="EMBL" id="JBHRSB010000011">
    <property type="protein sequence ID" value="MFC3003438.1"/>
    <property type="molecule type" value="Genomic_DNA"/>
</dbReference>
<dbReference type="PROSITE" id="PS51340">
    <property type="entry name" value="MOSC"/>
    <property type="match status" value="1"/>
</dbReference>
<accession>A0ABV7C3Z3</accession>
<dbReference type="Proteomes" id="UP001595420">
    <property type="component" value="Unassembled WGS sequence"/>
</dbReference>
<proteinExistence type="predicted"/>
<dbReference type="InterPro" id="IPR005303">
    <property type="entry name" value="MOCOS_middle"/>
</dbReference>
<reference evidence="3" key="1">
    <citation type="journal article" date="2019" name="Int. J. Syst. Evol. Microbiol.">
        <title>The Global Catalogue of Microorganisms (GCM) 10K type strain sequencing project: providing services to taxonomists for standard genome sequencing and annotation.</title>
        <authorList>
            <consortium name="The Broad Institute Genomics Platform"/>
            <consortium name="The Broad Institute Genome Sequencing Center for Infectious Disease"/>
            <person name="Wu L."/>
            <person name="Ma J."/>
        </authorList>
    </citation>
    <scope>NUCLEOTIDE SEQUENCE [LARGE SCALE GENOMIC DNA]</scope>
    <source>
        <strain evidence="3">CGMCC 1.16855</strain>
    </source>
</reference>